<dbReference type="PANTHER" id="PTHR22937:SF216">
    <property type="entry name" value="RING-TYPE E3 UBIQUITIN TRANSFERASE"/>
    <property type="match status" value="1"/>
</dbReference>
<dbReference type="InterPro" id="IPR013083">
    <property type="entry name" value="Znf_RING/FYVE/PHD"/>
</dbReference>
<sequence length="708" mass="77849">MQGQRRALNSFTETMDLNQDLYNDTNMDQSAAWNNVSNSAERRLPHNARSFSGWDLGESSSSANPRDQVSCDGLKVEPCWPSSQNSFASSEARLEERRFEPPSILRHDRVSNGPAGNQITWENLNVQSSDSNHYPATINLNDSYPESDDEDEEGIFPSFYKSGRFATEPYPSASMSTGNGGTYENSRYNNDGSGSSMGNWGPSCKRKAFEGGTSTQPYPGGNTSFFPQPENIVPHNSPARHIASNSLGISSSSANYPGVIRSEQLNPRFNVGMRGFVSDVFPPVNVSSTRESSTRNTGARINLGHQEPDSFSFPLAGNTLRQSNVRSLNQSSRPTSLGDSSEFGASVQLPRDSSNPSNQSHVMQGPGSFSTRNLPSLWNDAPTSRTGSSASSFTVPRGRGTGLHEDIGYRSNIRNNDEHPMFAPATQTRNMIQDPTSWSLATGSSSNPGGVASSSRAGPSSSSHLFPNGWLPHHNFSTPNQFRISDYAPWSLFPSGESESAIQRGQFSPFASRQPSSPEETAISSRSRSQGHNHPYGRSAYMMDVPGDEANGWRSLAADIDGRQRLVSEIRQVLNVMRRGENIRAEDMMIFDPFINGVAELHDRHRDMRLDVDNMSYEELLALEERIGDVNTGVSDEVILQSLKERKFSAFMRGLPSLEPCCICQEEYVVGESIGTLDCGHDFHSHCIKQWLRQKNTCPICKMTGIGS</sequence>
<name>A0AAF0XT66_DAUCS</name>
<feature type="domain" description="RING-type" evidence="11">
    <location>
        <begin position="661"/>
        <end position="702"/>
    </location>
</feature>
<evidence type="ECO:0000256" key="2">
    <source>
        <dbReference type="ARBA" id="ARBA00004906"/>
    </source>
</evidence>
<dbReference type="Proteomes" id="UP000077755">
    <property type="component" value="Chromosome 9"/>
</dbReference>
<dbReference type="FunFam" id="3.30.40.10:FF:000309">
    <property type="entry name" value="E3 ubiquitin-protein ligase MBR2"/>
    <property type="match status" value="1"/>
</dbReference>
<reference evidence="12" key="2">
    <citation type="submission" date="2022-03" db="EMBL/GenBank/DDBJ databases">
        <title>Draft title - Genomic analysis of global carrot germplasm unveils the trajectory of domestication and the origin of high carotenoid orange carrot.</title>
        <authorList>
            <person name="Iorizzo M."/>
            <person name="Ellison S."/>
            <person name="Senalik D."/>
            <person name="Macko-Podgorni A."/>
            <person name="Grzebelus D."/>
            <person name="Bostan H."/>
            <person name="Rolling W."/>
            <person name="Curaba J."/>
            <person name="Simon P."/>
        </authorList>
    </citation>
    <scope>NUCLEOTIDE SEQUENCE</scope>
    <source>
        <tissue evidence="12">Leaf</tissue>
    </source>
</reference>
<feature type="region of interest" description="Disordered" evidence="10">
    <location>
        <begin position="207"/>
        <end position="229"/>
    </location>
</feature>
<dbReference type="SMART" id="SM00184">
    <property type="entry name" value="RING"/>
    <property type="match status" value="1"/>
</dbReference>
<evidence type="ECO:0000256" key="3">
    <source>
        <dbReference type="ARBA" id="ARBA00012483"/>
    </source>
</evidence>
<comment type="catalytic activity">
    <reaction evidence="1">
        <text>S-ubiquitinyl-[E2 ubiquitin-conjugating enzyme]-L-cysteine + [acceptor protein]-L-lysine = [E2 ubiquitin-conjugating enzyme]-L-cysteine + N(6)-ubiquitinyl-[acceptor protein]-L-lysine.</text>
        <dbReference type="EC" id="2.3.2.27"/>
    </reaction>
</comment>
<evidence type="ECO:0000256" key="1">
    <source>
        <dbReference type="ARBA" id="ARBA00000900"/>
    </source>
</evidence>
<dbReference type="GO" id="GO:0043161">
    <property type="term" value="P:proteasome-mediated ubiquitin-dependent protein catabolic process"/>
    <property type="evidence" value="ECO:0007669"/>
    <property type="project" value="UniProtKB-ARBA"/>
</dbReference>
<evidence type="ECO:0000256" key="8">
    <source>
        <dbReference type="ARBA" id="ARBA00022833"/>
    </source>
</evidence>
<dbReference type="PROSITE" id="PS50089">
    <property type="entry name" value="ZF_RING_2"/>
    <property type="match status" value="1"/>
</dbReference>
<accession>A0AAF0XT66</accession>
<dbReference type="EMBL" id="CP093351">
    <property type="protein sequence ID" value="WOH13901.1"/>
    <property type="molecule type" value="Genomic_DNA"/>
</dbReference>
<keyword evidence="5" id="KW-0479">Metal-binding</keyword>
<feature type="compositionally biased region" description="Polar residues" evidence="10">
    <location>
        <begin position="212"/>
        <end position="226"/>
    </location>
</feature>
<evidence type="ECO:0000259" key="11">
    <source>
        <dbReference type="PROSITE" id="PS50089"/>
    </source>
</evidence>
<feature type="compositionally biased region" description="Low complexity" evidence="10">
    <location>
        <begin position="443"/>
        <end position="462"/>
    </location>
</feature>
<comment type="pathway">
    <text evidence="2">Protein modification; protein ubiquitination.</text>
</comment>
<keyword evidence="7" id="KW-0833">Ubl conjugation pathway</keyword>
<keyword evidence="6 9" id="KW-0863">Zinc-finger</keyword>
<dbReference type="SUPFAM" id="SSF57850">
    <property type="entry name" value="RING/U-box"/>
    <property type="match status" value="1"/>
</dbReference>
<dbReference type="AlphaFoldDB" id="A0AAF0XT66"/>
<dbReference type="Gene3D" id="3.30.40.10">
    <property type="entry name" value="Zinc/RING finger domain, C3HC4 (zinc finger)"/>
    <property type="match status" value="1"/>
</dbReference>
<dbReference type="GO" id="GO:0010228">
    <property type="term" value="P:vegetative to reproductive phase transition of meristem"/>
    <property type="evidence" value="ECO:0007669"/>
    <property type="project" value="UniProtKB-ARBA"/>
</dbReference>
<feature type="compositionally biased region" description="Polar residues" evidence="10">
    <location>
        <begin position="319"/>
        <end position="339"/>
    </location>
</feature>
<dbReference type="Pfam" id="PF13639">
    <property type="entry name" value="zf-RING_2"/>
    <property type="match status" value="1"/>
</dbReference>
<feature type="compositionally biased region" description="Polar residues" evidence="10">
    <location>
        <begin position="501"/>
        <end position="532"/>
    </location>
</feature>
<feature type="region of interest" description="Disordered" evidence="10">
    <location>
        <begin position="501"/>
        <end position="537"/>
    </location>
</feature>
<keyword evidence="13" id="KW-1185">Reference proteome</keyword>
<feature type="compositionally biased region" description="Polar residues" evidence="10">
    <location>
        <begin position="127"/>
        <end position="141"/>
    </location>
</feature>
<organism evidence="12 13">
    <name type="scientific">Daucus carota subsp. sativus</name>
    <name type="common">Carrot</name>
    <dbReference type="NCBI Taxonomy" id="79200"/>
    <lineage>
        <taxon>Eukaryota</taxon>
        <taxon>Viridiplantae</taxon>
        <taxon>Streptophyta</taxon>
        <taxon>Embryophyta</taxon>
        <taxon>Tracheophyta</taxon>
        <taxon>Spermatophyta</taxon>
        <taxon>Magnoliopsida</taxon>
        <taxon>eudicotyledons</taxon>
        <taxon>Gunneridae</taxon>
        <taxon>Pentapetalae</taxon>
        <taxon>asterids</taxon>
        <taxon>campanulids</taxon>
        <taxon>Apiales</taxon>
        <taxon>Apiaceae</taxon>
        <taxon>Apioideae</taxon>
        <taxon>Scandiceae</taxon>
        <taxon>Daucinae</taxon>
        <taxon>Daucus</taxon>
        <taxon>Daucus sect. Daucus</taxon>
    </lineage>
</organism>
<evidence type="ECO:0000256" key="6">
    <source>
        <dbReference type="ARBA" id="ARBA00022771"/>
    </source>
</evidence>
<dbReference type="GO" id="GO:0008270">
    <property type="term" value="F:zinc ion binding"/>
    <property type="evidence" value="ECO:0007669"/>
    <property type="project" value="UniProtKB-KW"/>
</dbReference>
<evidence type="ECO:0000313" key="12">
    <source>
        <dbReference type="EMBL" id="WOH13901.1"/>
    </source>
</evidence>
<dbReference type="EC" id="2.3.2.27" evidence="3"/>
<proteinExistence type="predicted"/>
<gene>
    <name evidence="12" type="ORF">DCAR_0933414</name>
</gene>
<dbReference type="InterPro" id="IPR001841">
    <property type="entry name" value="Znf_RING"/>
</dbReference>
<keyword evidence="8" id="KW-0862">Zinc</keyword>
<evidence type="ECO:0000256" key="7">
    <source>
        <dbReference type="ARBA" id="ARBA00022786"/>
    </source>
</evidence>
<feature type="region of interest" description="Disordered" evidence="10">
    <location>
        <begin position="127"/>
        <end position="152"/>
    </location>
</feature>
<feature type="region of interest" description="Disordered" evidence="10">
    <location>
        <begin position="283"/>
        <end position="421"/>
    </location>
</feature>
<reference evidence="12" key="1">
    <citation type="journal article" date="2016" name="Nat. Genet.">
        <title>A high-quality carrot genome assembly provides new insights into carotenoid accumulation and asterid genome evolution.</title>
        <authorList>
            <person name="Iorizzo M."/>
            <person name="Ellison S."/>
            <person name="Senalik D."/>
            <person name="Zeng P."/>
            <person name="Satapoomin P."/>
            <person name="Huang J."/>
            <person name="Bowman M."/>
            <person name="Iovene M."/>
            <person name="Sanseverino W."/>
            <person name="Cavagnaro P."/>
            <person name="Yildiz M."/>
            <person name="Macko-Podgorni A."/>
            <person name="Moranska E."/>
            <person name="Grzebelus E."/>
            <person name="Grzebelus D."/>
            <person name="Ashrafi H."/>
            <person name="Zheng Z."/>
            <person name="Cheng S."/>
            <person name="Spooner D."/>
            <person name="Van Deynze A."/>
            <person name="Simon P."/>
        </authorList>
    </citation>
    <scope>NUCLEOTIDE SEQUENCE</scope>
    <source>
        <tissue evidence="12">Leaf</tissue>
    </source>
</reference>
<keyword evidence="4" id="KW-0808">Transferase</keyword>
<dbReference type="GO" id="GO:0061630">
    <property type="term" value="F:ubiquitin protein ligase activity"/>
    <property type="evidence" value="ECO:0007669"/>
    <property type="project" value="UniProtKB-EC"/>
</dbReference>
<protein>
    <recommendedName>
        <fullName evidence="3">RING-type E3 ubiquitin transferase</fullName>
        <ecNumber evidence="3">2.3.2.27</ecNumber>
    </recommendedName>
</protein>
<feature type="compositionally biased region" description="Polar residues" evidence="10">
    <location>
        <begin position="285"/>
        <end position="299"/>
    </location>
</feature>
<evidence type="ECO:0000313" key="13">
    <source>
        <dbReference type="Proteomes" id="UP000077755"/>
    </source>
</evidence>
<dbReference type="PANTHER" id="PTHR22937">
    <property type="entry name" value="E3 UBIQUITIN-PROTEIN LIGASE RNF165"/>
    <property type="match status" value="1"/>
</dbReference>
<feature type="region of interest" description="Disordered" evidence="10">
    <location>
        <begin position="436"/>
        <end position="462"/>
    </location>
</feature>
<evidence type="ECO:0000256" key="4">
    <source>
        <dbReference type="ARBA" id="ARBA00022679"/>
    </source>
</evidence>
<feature type="compositionally biased region" description="Polar residues" evidence="10">
    <location>
        <begin position="351"/>
        <end position="394"/>
    </location>
</feature>
<evidence type="ECO:0000256" key="9">
    <source>
        <dbReference type="PROSITE-ProRule" id="PRU00175"/>
    </source>
</evidence>
<dbReference type="InterPro" id="IPR045191">
    <property type="entry name" value="MBR1/2-like"/>
</dbReference>
<evidence type="ECO:0000256" key="10">
    <source>
        <dbReference type="SAM" id="MobiDB-lite"/>
    </source>
</evidence>
<evidence type="ECO:0000256" key="5">
    <source>
        <dbReference type="ARBA" id="ARBA00022723"/>
    </source>
</evidence>